<dbReference type="InterPro" id="IPR009665">
    <property type="entry name" value="YyaC"/>
</dbReference>
<protein>
    <submittedName>
        <fullName evidence="1">Spore protease YyaC</fullName>
    </submittedName>
</protein>
<accession>A0A8I1A8D1</accession>
<reference evidence="1 2" key="1">
    <citation type="submission" date="2020-12" db="EMBL/GenBank/DDBJ databases">
        <title>WGS of Thermoactinomyces spp.</title>
        <authorList>
            <person name="Cheng K."/>
        </authorList>
    </citation>
    <scope>NUCLEOTIDE SEQUENCE [LARGE SCALE GENOMIC DNA]</scope>
    <source>
        <strain evidence="2">CICC 10671\DSM 43846</strain>
    </source>
</reference>
<dbReference type="EMBL" id="JAECVW010000013">
    <property type="protein sequence ID" value="MBH8596303.1"/>
    <property type="molecule type" value="Genomic_DNA"/>
</dbReference>
<gene>
    <name evidence="1" type="primary">yyaC</name>
    <name evidence="1" type="ORF">I8U20_13425</name>
</gene>
<keyword evidence="1" id="KW-0378">Hydrolase</keyword>
<comment type="caution">
    <text evidence="1">The sequence shown here is derived from an EMBL/GenBank/DDBJ whole genome shotgun (WGS) entry which is preliminary data.</text>
</comment>
<sequence>MPPRFRVKPPGLFRVEYNDPYAPHQFSNQLQKLMSAFSPFEEVVCVSIGTDRSTGDALGPLVGSLLEKDLPDSLSVYGTLDAPVHALNLKQTLSKIKDSHPHALIIGVDACLGQMKNVGWIQAGPGPVKPGAGVHKKLPEVGQIHITGIVNVAGFMEYFVLQNTRLNLVMKMAELISSSIRQAVCKLSEEKPVYLQP</sequence>
<keyword evidence="1" id="KW-0645">Protease</keyword>
<organism evidence="1 2">
    <name type="scientific">Thermoactinomyces intermedius</name>
    <dbReference type="NCBI Taxonomy" id="2024"/>
    <lineage>
        <taxon>Bacteria</taxon>
        <taxon>Bacillati</taxon>
        <taxon>Bacillota</taxon>
        <taxon>Bacilli</taxon>
        <taxon>Bacillales</taxon>
        <taxon>Thermoactinomycetaceae</taxon>
        <taxon>Thermoactinomyces</taxon>
    </lineage>
</organism>
<dbReference type="Pfam" id="PF06866">
    <property type="entry name" value="DUF1256"/>
    <property type="match status" value="1"/>
</dbReference>
<dbReference type="NCBIfam" id="TIGR02841">
    <property type="entry name" value="spore_YyaC"/>
    <property type="match status" value="1"/>
</dbReference>
<dbReference type="SUPFAM" id="SSF53163">
    <property type="entry name" value="HybD-like"/>
    <property type="match status" value="1"/>
</dbReference>
<dbReference type="AlphaFoldDB" id="A0A8I1A8D1"/>
<dbReference type="InterPro" id="IPR023430">
    <property type="entry name" value="Pept_HybD-like_dom_sf"/>
</dbReference>
<name>A0A8I1A8D1_THEIN</name>
<keyword evidence="2" id="KW-1185">Reference proteome</keyword>
<proteinExistence type="predicted"/>
<evidence type="ECO:0000313" key="2">
    <source>
        <dbReference type="Proteomes" id="UP000633619"/>
    </source>
</evidence>
<dbReference type="GO" id="GO:0008233">
    <property type="term" value="F:peptidase activity"/>
    <property type="evidence" value="ECO:0007669"/>
    <property type="project" value="UniProtKB-KW"/>
</dbReference>
<evidence type="ECO:0000313" key="1">
    <source>
        <dbReference type="EMBL" id="MBH8596303.1"/>
    </source>
</evidence>
<dbReference type="GO" id="GO:0006508">
    <property type="term" value="P:proteolysis"/>
    <property type="evidence" value="ECO:0007669"/>
    <property type="project" value="UniProtKB-KW"/>
</dbReference>
<dbReference type="Proteomes" id="UP000633619">
    <property type="component" value="Unassembled WGS sequence"/>
</dbReference>